<keyword evidence="3" id="KW-1185">Reference proteome</keyword>
<organism evidence="2 3">
    <name type="scientific">Cyclobacterium marinum (strain ATCC 25205 / DSM 745 / LMG 13164 / NCIMB 1802)</name>
    <name type="common">Flectobacillus marinus</name>
    <dbReference type="NCBI Taxonomy" id="880070"/>
    <lineage>
        <taxon>Bacteria</taxon>
        <taxon>Pseudomonadati</taxon>
        <taxon>Bacteroidota</taxon>
        <taxon>Cytophagia</taxon>
        <taxon>Cytophagales</taxon>
        <taxon>Cyclobacteriaceae</taxon>
        <taxon>Cyclobacterium</taxon>
    </lineage>
</organism>
<evidence type="ECO:0008006" key="4">
    <source>
        <dbReference type="Google" id="ProtNLM"/>
    </source>
</evidence>
<dbReference type="KEGG" id="cmr:Cycma_2764"/>
<evidence type="ECO:0000313" key="2">
    <source>
        <dbReference type="EMBL" id="AEL26503.1"/>
    </source>
</evidence>
<feature type="signal peptide" evidence="1">
    <location>
        <begin position="1"/>
        <end position="21"/>
    </location>
</feature>
<dbReference type="eggNOG" id="COG3828">
    <property type="taxonomic scope" value="Bacteria"/>
</dbReference>
<dbReference type="Proteomes" id="UP000001635">
    <property type="component" value="Chromosome"/>
</dbReference>
<dbReference type="EMBL" id="CP002955">
    <property type="protein sequence ID" value="AEL26503.1"/>
    <property type="molecule type" value="Genomic_DNA"/>
</dbReference>
<protein>
    <recommendedName>
        <fullName evidence="4">Methane oxygenase PmoA</fullName>
    </recommendedName>
</protein>
<evidence type="ECO:0000313" key="3">
    <source>
        <dbReference type="Proteomes" id="UP000001635"/>
    </source>
</evidence>
<name>G0J001_CYCMS</name>
<sequence>MKNIAFLIVCFTLFVQLSSLAQKIEANKIGDRIDVVIDGQFFTSYHFAENEKYPFFFPVNGPSGALVTSMRNGIYPHHSSLFFGCDRVNGGNYWQEGLDRGQIVSLRAEIEQEKENELTIFNECIWTRPGASAPIKDFRTIRISSTADGAYQIDFDITMEMLEDVIIEKTNHSLFSVRMDQDLNVVNGGTMINAEGDKGEKETFGKPSSWIDFYGNRGEVVEGLALMQHPSNDWYPSPWFTRDYGFISPTPMYWPEDEKGTQLKKGDAIHLKYRVIVHQGDHLEADIAGKFDAYSKNK</sequence>
<reference evidence="3" key="1">
    <citation type="submission" date="2011-07" db="EMBL/GenBank/DDBJ databases">
        <title>The complete genome of Cyclobacterium marinum DSM 745.</title>
        <authorList>
            <person name="Lucas S."/>
            <person name="Han J."/>
            <person name="Lapidus A."/>
            <person name="Bruce D."/>
            <person name="Goodwin L."/>
            <person name="Pitluck S."/>
            <person name="Peters L."/>
            <person name="Kyrpides N."/>
            <person name="Mavromatis K."/>
            <person name="Ivanova N."/>
            <person name="Ovchinnikova G."/>
            <person name="Chertkov O."/>
            <person name="Detter J.C."/>
            <person name="Tapia R."/>
            <person name="Han C."/>
            <person name="Land M."/>
            <person name="Hauser L."/>
            <person name="Markowitz V."/>
            <person name="Cheng J.-F."/>
            <person name="Hugenholtz P."/>
            <person name="Woyke T."/>
            <person name="Wu D."/>
            <person name="Tindall B."/>
            <person name="Schuetze A."/>
            <person name="Brambilla E."/>
            <person name="Klenk H.-P."/>
            <person name="Eisen J.A."/>
        </authorList>
    </citation>
    <scope>NUCLEOTIDE SEQUENCE [LARGE SCALE GENOMIC DNA]</scope>
    <source>
        <strain evidence="3">ATCC 25205 / DSM 745 / LMG 13164 / NCIMB 1802</strain>
    </source>
</reference>
<feature type="chain" id="PRO_5003400655" description="Methane oxygenase PmoA" evidence="1">
    <location>
        <begin position="22"/>
        <end position="298"/>
    </location>
</feature>
<dbReference type="AlphaFoldDB" id="G0J001"/>
<dbReference type="Pfam" id="PF14100">
    <property type="entry name" value="DUF6807"/>
    <property type="match status" value="1"/>
</dbReference>
<proteinExistence type="predicted"/>
<dbReference type="HOGENOM" id="CLU_058817_0_0_10"/>
<keyword evidence="1" id="KW-0732">Signal</keyword>
<gene>
    <name evidence="2" type="ordered locus">Cycma_2764</name>
</gene>
<dbReference type="RefSeq" id="WP_014020794.1">
    <property type="nucleotide sequence ID" value="NC_015914.1"/>
</dbReference>
<evidence type="ECO:0000256" key="1">
    <source>
        <dbReference type="SAM" id="SignalP"/>
    </source>
</evidence>
<dbReference type="OrthoDB" id="2540540at2"/>
<accession>G0J001</accession>
<dbReference type="InterPro" id="IPR029475">
    <property type="entry name" value="DUF6807"/>
</dbReference>
<dbReference type="STRING" id="880070.Cycma_2764"/>